<dbReference type="PROSITE" id="PS00383">
    <property type="entry name" value="TYR_PHOSPHATASE_1"/>
    <property type="match status" value="1"/>
</dbReference>
<organism evidence="3 4">
    <name type="scientific">Catenulispora pinistramenti</name>
    <dbReference type="NCBI Taxonomy" id="2705254"/>
    <lineage>
        <taxon>Bacteria</taxon>
        <taxon>Bacillati</taxon>
        <taxon>Actinomycetota</taxon>
        <taxon>Actinomycetes</taxon>
        <taxon>Catenulisporales</taxon>
        <taxon>Catenulisporaceae</taxon>
        <taxon>Catenulispora</taxon>
    </lineage>
</organism>
<dbReference type="Proteomes" id="UP000730482">
    <property type="component" value="Unassembled WGS sequence"/>
</dbReference>
<evidence type="ECO:0000256" key="1">
    <source>
        <dbReference type="ARBA" id="ARBA00009580"/>
    </source>
</evidence>
<reference evidence="3 4" key="1">
    <citation type="submission" date="2020-02" db="EMBL/GenBank/DDBJ databases">
        <title>Acidophilic actinobacteria isolated from forest soil.</title>
        <authorList>
            <person name="Golinska P."/>
        </authorList>
    </citation>
    <scope>NUCLEOTIDE SEQUENCE [LARGE SCALE GENOMIC DNA]</scope>
    <source>
        <strain evidence="3 4">NL8</strain>
    </source>
</reference>
<dbReference type="InterPro" id="IPR029021">
    <property type="entry name" value="Prot-tyrosine_phosphatase-like"/>
</dbReference>
<keyword evidence="4" id="KW-1185">Reference proteome</keyword>
<proteinExistence type="inferred from homology"/>
<protein>
    <submittedName>
        <fullName evidence="3">Tyrosine-protein phosphatase</fullName>
    </submittedName>
</protein>
<dbReference type="PROSITE" id="PS50056">
    <property type="entry name" value="TYR_PHOSPHATASE_2"/>
    <property type="match status" value="1"/>
</dbReference>
<dbReference type="InterPro" id="IPR016130">
    <property type="entry name" value="Tyr_Pase_AS"/>
</dbReference>
<comment type="similarity">
    <text evidence="1">Belongs to the protein-tyrosine phosphatase family.</text>
</comment>
<dbReference type="RefSeq" id="WP_212013105.1">
    <property type="nucleotide sequence ID" value="NZ_JAAFYZ010000102.1"/>
</dbReference>
<dbReference type="InterPro" id="IPR000387">
    <property type="entry name" value="Tyr_Pase_dom"/>
</dbReference>
<dbReference type="PANTHER" id="PTHR31126">
    <property type="entry name" value="TYROSINE-PROTEIN PHOSPHATASE"/>
    <property type="match status" value="1"/>
</dbReference>
<accession>A0ABS5KWI6</accession>
<comment type="caution">
    <text evidence="3">The sequence shown here is derived from an EMBL/GenBank/DDBJ whole genome shotgun (WGS) entry which is preliminary data.</text>
</comment>
<sequence length="220" mass="23419">MTDVPLTGIKNARDIGGLRTESGAVVQPLRLLRTARLNRPTEADRAWLASIGLRTVIDLRQPFEIAAWPDDLGDLPVERVNVAPTLDSSGDGTFFDLYLLWLDRSGDAFAAAVKALARPGALPALVHCTAGKDRTGVLVAMVLDLLGVGDKAIVADYLISNENLSTDPGDIIFEHPISEELISGSLAHVRERFGSVAGYLTAHGVTDEEIAALRDGLLGG</sequence>
<gene>
    <name evidence="3" type="ORF">KGQ19_26430</name>
</gene>
<dbReference type="Pfam" id="PF13350">
    <property type="entry name" value="Y_phosphatase3"/>
    <property type="match status" value="1"/>
</dbReference>
<feature type="domain" description="Tyrosine specific protein phosphatases" evidence="2">
    <location>
        <begin position="107"/>
        <end position="143"/>
    </location>
</feature>
<dbReference type="InterPro" id="IPR026893">
    <property type="entry name" value="Tyr/Ser_Pase_IphP-type"/>
</dbReference>
<dbReference type="PANTHER" id="PTHR31126:SF1">
    <property type="entry name" value="TYROSINE SPECIFIC PROTEIN PHOSPHATASES DOMAIN-CONTAINING PROTEIN"/>
    <property type="match status" value="1"/>
</dbReference>
<evidence type="ECO:0000313" key="4">
    <source>
        <dbReference type="Proteomes" id="UP000730482"/>
    </source>
</evidence>
<dbReference type="SUPFAM" id="SSF52799">
    <property type="entry name" value="(Phosphotyrosine protein) phosphatases II"/>
    <property type="match status" value="1"/>
</dbReference>
<name>A0ABS5KWI6_9ACTN</name>
<evidence type="ECO:0000259" key="2">
    <source>
        <dbReference type="PROSITE" id="PS50056"/>
    </source>
</evidence>
<evidence type="ECO:0000313" key="3">
    <source>
        <dbReference type="EMBL" id="MBS2550411.1"/>
    </source>
</evidence>
<dbReference type="Gene3D" id="3.90.190.10">
    <property type="entry name" value="Protein tyrosine phosphatase superfamily"/>
    <property type="match status" value="1"/>
</dbReference>
<dbReference type="EMBL" id="JAAFYZ010000102">
    <property type="protein sequence ID" value="MBS2550411.1"/>
    <property type="molecule type" value="Genomic_DNA"/>
</dbReference>